<dbReference type="RefSeq" id="WP_172113534.1">
    <property type="nucleotide sequence ID" value="NZ_JABFDM010000004.1"/>
</dbReference>
<keyword evidence="2" id="KW-1185">Reference proteome</keyword>
<comment type="caution">
    <text evidence="1">The sequence shown here is derived from an EMBL/GenBank/DDBJ whole genome shotgun (WGS) entry which is preliminary data.</text>
</comment>
<dbReference type="EMBL" id="JABFDN010000011">
    <property type="protein sequence ID" value="NPU68459.1"/>
    <property type="molecule type" value="Genomic_DNA"/>
</dbReference>
<name>A0ABX2CJT6_9BRAD</name>
<evidence type="ECO:0000313" key="2">
    <source>
        <dbReference type="Proteomes" id="UP000886476"/>
    </source>
</evidence>
<dbReference type="Pfam" id="PF10098">
    <property type="entry name" value="DUF2336"/>
    <property type="match status" value="1"/>
</dbReference>
<reference evidence="1" key="1">
    <citation type="submission" date="2020-05" db="EMBL/GenBank/DDBJ databases">
        <title>Nod-independent and nitrogen-fixing Bradyrhizobium aeschynomene sp. nov. isolated from nodules of Aeschynomene indica.</title>
        <authorList>
            <person name="Zhang Z."/>
        </authorList>
    </citation>
    <scope>NUCLEOTIDE SEQUENCE</scope>
    <source>
        <strain evidence="1">83012</strain>
    </source>
</reference>
<accession>A0ABX2CJT6</accession>
<dbReference type="Proteomes" id="UP000886476">
    <property type="component" value="Unassembled WGS sequence"/>
</dbReference>
<dbReference type="InterPro" id="IPR019285">
    <property type="entry name" value="DUF2336"/>
</dbReference>
<organism evidence="1 2">
    <name type="scientific">Bradyrhizobium aeschynomenes</name>
    <dbReference type="NCBI Taxonomy" id="2734909"/>
    <lineage>
        <taxon>Bacteria</taxon>
        <taxon>Pseudomonadati</taxon>
        <taxon>Pseudomonadota</taxon>
        <taxon>Alphaproteobacteria</taxon>
        <taxon>Hyphomicrobiales</taxon>
        <taxon>Nitrobacteraceae</taxon>
        <taxon>Bradyrhizobium</taxon>
    </lineage>
</organism>
<proteinExistence type="predicted"/>
<gene>
    <name evidence="1" type="ORF">HL667_25895</name>
</gene>
<sequence>MTPATALIPGLDGIVRHRDAERGLEATRRIADLFFEDAGRLRPEHINLFDGLLIDLVPLADQQTRIDLAERLSRLARAPRAVVGQLARDDEVAVAGPLLRRSPVLDDDVLIDVARDKGQGHLLAMAERPRLSADMTDVLVRRGDRDVVRRTAANPGAAFSEPGYTELINRASFDGVLTLTVGKREDLSDDHLKRLLDGALDVVKRRLFDVVGPERQAKIRQALAMPGDLTGASAGQRNFVPAQRIILALYEANTLDEAALLGFARAYRYEEVIAALAAMTGLKLATLDRLVSGDRHDPLLILGRKIGLDWGTVHALILLRLGRKRVPAQRDIEAIKLNYARLLSSTAERVVAFWKTRH</sequence>
<protein>
    <submittedName>
        <fullName evidence="1">DUF2336 domain-containing protein</fullName>
    </submittedName>
</protein>
<evidence type="ECO:0000313" key="1">
    <source>
        <dbReference type="EMBL" id="NPU68459.1"/>
    </source>
</evidence>